<dbReference type="EMBL" id="CAXAMM010038849">
    <property type="protein sequence ID" value="CAK9081472.1"/>
    <property type="molecule type" value="Genomic_DNA"/>
</dbReference>
<feature type="region of interest" description="Disordered" evidence="1">
    <location>
        <begin position="77"/>
        <end position="169"/>
    </location>
</feature>
<keyword evidence="3" id="KW-1185">Reference proteome</keyword>
<feature type="non-terminal residue" evidence="2">
    <location>
        <position position="1"/>
    </location>
</feature>
<sequence length="169" mass="17922">FVISLSSLRVLPNQWSLLSDALAAATTPPMQLSNKTRVSRGSSSFRRFGGCGGAVRLELKDCDLSQAHFRVRCSAPRAIPEDTGRPASIARSARREWSKGAGRRSSAKSLATRARSAAGEELTASPSSSSYAFRPRARDANGAKVAGHGGEAHEARPRPARSFEASGRG</sequence>
<reference evidence="2 3" key="1">
    <citation type="submission" date="2024-02" db="EMBL/GenBank/DDBJ databases">
        <authorList>
            <person name="Chen Y."/>
            <person name="Shah S."/>
            <person name="Dougan E. K."/>
            <person name="Thang M."/>
            <person name="Chan C."/>
        </authorList>
    </citation>
    <scope>NUCLEOTIDE SEQUENCE [LARGE SCALE GENOMIC DNA]</scope>
</reference>
<proteinExistence type="predicted"/>
<dbReference type="Proteomes" id="UP001642464">
    <property type="component" value="Unassembled WGS sequence"/>
</dbReference>
<organism evidence="2 3">
    <name type="scientific">Durusdinium trenchii</name>
    <dbReference type="NCBI Taxonomy" id="1381693"/>
    <lineage>
        <taxon>Eukaryota</taxon>
        <taxon>Sar</taxon>
        <taxon>Alveolata</taxon>
        <taxon>Dinophyceae</taxon>
        <taxon>Suessiales</taxon>
        <taxon>Symbiodiniaceae</taxon>
        <taxon>Durusdinium</taxon>
    </lineage>
</organism>
<evidence type="ECO:0000256" key="1">
    <source>
        <dbReference type="SAM" id="MobiDB-lite"/>
    </source>
</evidence>
<evidence type="ECO:0000313" key="3">
    <source>
        <dbReference type="Proteomes" id="UP001642464"/>
    </source>
</evidence>
<comment type="caution">
    <text evidence="2">The sequence shown here is derived from an EMBL/GenBank/DDBJ whole genome shotgun (WGS) entry which is preliminary data.</text>
</comment>
<name>A0ABP0Q0L5_9DINO</name>
<feature type="non-terminal residue" evidence="2">
    <location>
        <position position="169"/>
    </location>
</feature>
<protein>
    <submittedName>
        <fullName evidence="2">Uncharacterized protein</fullName>
    </submittedName>
</protein>
<evidence type="ECO:0000313" key="2">
    <source>
        <dbReference type="EMBL" id="CAK9081472.1"/>
    </source>
</evidence>
<gene>
    <name evidence="2" type="ORF">SCF082_LOCUS38769</name>
</gene>
<accession>A0ABP0Q0L5</accession>